<dbReference type="Gene3D" id="3.60.21.10">
    <property type="match status" value="1"/>
</dbReference>
<proteinExistence type="inferred from homology"/>
<dbReference type="PANTHER" id="PTHR33393">
    <property type="entry name" value="POLYGLUTAMINE SYNTHESIS ACCESSORY PROTEIN RV0574C-RELATED"/>
    <property type="match status" value="1"/>
</dbReference>
<dbReference type="InterPro" id="IPR019079">
    <property type="entry name" value="Capsule_synth_CapA"/>
</dbReference>
<gene>
    <name evidence="2" type="ORF">GMA92_08925</name>
</gene>
<dbReference type="AlphaFoldDB" id="A0A173SG30"/>
<dbReference type="CDD" id="cd07381">
    <property type="entry name" value="MPP_CapA"/>
    <property type="match status" value="1"/>
</dbReference>
<comment type="caution">
    <text evidence="2">The sequence shown here is derived from an EMBL/GenBank/DDBJ whole genome shotgun (WGS) entry which is preliminary data.</text>
</comment>
<evidence type="ECO:0000313" key="3">
    <source>
        <dbReference type="Proteomes" id="UP000487649"/>
    </source>
</evidence>
<reference evidence="2 3" key="1">
    <citation type="journal article" date="2019" name="Nat. Med.">
        <title>A library of human gut bacterial isolates paired with longitudinal multiomics data enables mechanistic microbiome research.</title>
        <authorList>
            <person name="Poyet M."/>
            <person name="Groussin M."/>
            <person name="Gibbons S.M."/>
            <person name="Avila-Pacheco J."/>
            <person name="Jiang X."/>
            <person name="Kearney S.M."/>
            <person name="Perrotta A.R."/>
            <person name="Berdy B."/>
            <person name="Zhao S."/>
            <person name="Lieberman T.D."/>
            <person name="Swanson P.K."/>
            <person name="Smith M."/>
            <person name="Roesemann S."/>
            <person name="Alexander J.E."/>
            <person name="Rich S.A."/>
            <person name="Livny J."/>
            <person name="Vlamakis H."/>
            <person name="Clish C."/>
            <person name="Bullock K."/>
            <person name="Deik A."/>
            <person name="Scott J."/>
            <person name="Pierce K.A."/>
            <person name="Xavier R.J."/>
            <person name="Alm E.J."/>
        </authorList>
    </citation>
    <scope>NUCLEOTIDE SEQUENCE [LARGE SCALE GENOMIC DNA]</scope>
    <source>
        <strain evidence="2 3">BIOML-A198</strain>
    </source>
</reference>
<dbReference type="Proteomes" id="UP000487649">
    <property type="component" value="Unassembled WGS sequence"/>
</dbReference>
<sequence>MMKKLKGIKWFNVILFLFVMVGLLVLAQFFVRPNMEGWDVERVLHYEAANDINIIYDYIYSDEVDYGIVVDQQKCENEETCDVKLTISKGRDVSKNTETEIRAYLDELIATGLITANEVNYHDSMYSNDVKPGFAVYYEPDPIKQRIDISFSLGPEIRVYKASMVAVGDILLHDTVFNDFRLEGDLFDFSPLLENVKSYIEPADFAFANQESNIGGIEIGLSSYPNFNSPYEIVRDLVGIGFNMFSRANNHTLDKGENGVILAESYWQTLNGIISAGSTDSQEKRDQIPVIEQNGIRLALLAYSYGFNGYRVPEDKPYLANEFSYEQAEQDIQKAKEVADVIVVSMHWGTEYQDTPNETQLEQAKWLADQGVNVILGEHPHVLQPVDILVGRDGNETLVAYSLGNFISGQTGLAKLVGGILKFDIIKTTIGDEVKIEISQPQLMPTYNYAENGTVNYQLVPLVESDQRDYFETVQALMENYSNVVDVVDYITYDEN</sequence>
<evidence type="ECO:0000256" key="1">
    <source>
        <dbReference type="ARBA" id="ARBA00005662"/>
    </source>
</evidence>
<organism evidence="2 3">
    <name type="scientific">Turicibacter sanguinis</name>
    <dbReference type="NCBI Taxonomy" id="154288"/>
    <lineage>
        <taxon>Bacteria</taxon>
        <taxon>Bacillati</taxon>
        <taxon>Bacillota</taxon>
        <taxon>Erysipelotrichia</taxon>
        <taxon>Erysipelotrichales</taxon>
        <taxon>Turicibacteraceae</taxon>
        <taxon>Turicibacter</taxon>
    </lineage>
</organism>
<evidence type="ECO:0000313" key="2">
    <source>
        <dbReference type="EMBL" id="MTK21542.1"/>
    </source>
</evidence>
<dbReference type="InterPro" id="IPR052169">
    <property type="entry name" value="CW_Biosynth-Accessory"/>
</dbReference>
<accession>A0A173SG30</accession>
<dbReference type="Pfam" id="PF09587">
    <property type="entry name" value="PGA_cap"/>
    <property type="match status" value="1"/>
</dbReference>
<dbReference type="EMBL" id="WMQE01000018">
    <property type="protein sequence ID" value="MTK21542.1"/>
    <property type="molecule type" value="Genomic_DNA"/>
</dbReference>
<protein>
    <submittedName>
        <fullName evidence="2">CapA family protein</fullName>
    </submittedName>
</protein>
<dbReference type="OrthoDB" id="9810906at2"/>
<dbReference type="GeneID" id="60058634"/>
<dbReference type="InterPro" id="IPR029052">
    <property type="entry name" value="Metallo-depent_PP-like"/>
</dbReference>
<name>A0A173SG30_9FIRM</name>
<dbReference type="SUPFAM" id="SSF56300">
    <property type="entry name" value="Metallo-dependent phosphatases"/>
    <property type="match status" value="1"/>
</dbReference>
<dbReference type="SMART" id="SM00854">
    <property type="entry name" value="PGA_cap"/>
    <property type="match status" value="1"/>
</dbReference>
<comment type="similarity">
    <text evidence="1">Belongs to the CapA family.</text>
</comment>
<dbReference type="RefSeq" id="WP_006785201.1">
    <property type="nucleotide sequence ID" value="NZ_CABJBH010000009.1"/>
</dbReference>
<dbReference type="PANTHER" id="PTHR33393:SF12">
    <property type="entry name" value="CAPSULE BIOSYNTHESIS PROTEIN CAPA"/>
    <property type="match status" value="1"/>
</dbReference>